<evidence type="ECO:0000259" key="5">
    <source>
        <dbReference type="Pfam" id="PF10392"/>
    </source>
</evidence>
<reference evidence="8" key="1">
    <citation type="journal article" date="2013" name="Genome Announc.">
        <title>Genome sequence of the food spoilage yeast Zygosaccharomyces bailii CLIB 213(T).</title>
        <authorList>
            <person name="Galeote V."/>
            <person name="Bigey F."/>
            <person name="Devillers H."/>
            <person name="Neuveglise C."/>
            <person name="Dequin S."/>
        </authorList>
    </citation>
    <scope>NUCLEOTIDE SEQUENCE [LARGE SCALE GENOMIC DNA]</scope>
    <source>
        <strain evidence="8">CLIB 213 / ATCC 58445 / CBS 680 / CCRC 21525 / NBRC 1098 / NCYC 1416 / NRRL Y-2227</strain>
    </source>
</reference>
<evidence type="ECO:0000256" key="2">
    <source>
        <dbReference type="ARBA" id="ARBA00020974"/>
    </source>
</evidence>
<dbReference type="AlphaFoldDB" id="A0A8J2T993"/>
<dbReference type="InterPro" id="IPR049176">
    <property type="entry name" value="COG5_N"/>
</dbReference>
<dbReference type="OrthoDB" id="18786at2759"/>
<name>A0A8J2T993_ZYGB2</name>
<feature type="domain" description="Conserved oligomeric Golgi complex subunit 5 helical" evidence="6">
    <location>
        <begin position="177"/>
        <end position="357"/>
    </location>
</feature>
<evidence type="ECO:0000259" key="6">
    <source>
        <dbReference type="Pfam" id="PF20649"/>
    </source>
</evidence>
<dbReference type="InterPro" id="IPR019465">
    <property type="entry name" value="Cog5"/>
</dbReference>
<comment type="subcellular location">
    <subcellularLocation>
        <location evidence="1">Golgi apparatus membrane</location>
        <topology evidence="1">Peripheral membrane protein</topology>
    </subcellularLocation>
</comment>
<dbReference type="GO" id="GO:0017119">
    <property type="term" value="C:Golgi transport complex"/>
    <property type="evidence" value="ECO:0007669"/>
    <property type="project" value="InterPro"/>
</dbReference>
<dbReference type="Pfam" id="PF20649">
    <property type="entry name" value="COG5_C"/>
    <property type="match status" value="1"/>
</dbReference>
<accession>A0A8J2T993</accession>
<dbReference type="GO" id="GO:0006891">
    <property type="term" value="P:intra-Golgi vesicle-mediated transport"/>
    <property type="evidence" value="ECO:0007669"/>
    <property type="project" value="InterPro"/>
</dbReference>
<dbReference type="EMBL" id="HG316463">
    <property type="protein sequence ID" value="CDF91186.1"/>
    <property type="molecule type" value="Genomic_DNA"/>
</dbReference>
<dbReference type="Proteomes" id="UP000019375">
    <property type="component" value="Unassembled WGS sequence"/>
</dbReference>
<sequence>MADDLEDFEAFLEEDFGASQFGNDLLRATNVDSATSELDIDTSIKKINYDIGEIESRIEKLINDNPMQILDQVSKTRSLRSTASDGLRPSLDYLDMSYQRLQEEVLEPYAKAQKLQNVLSKVHQTSILLRDALIYIHLVNNIKVLNDSKTPLSSQKALELASLHSQLKLGIDQSANLKSLGLIKKLDMEIVSPSRKEVLNYLTSSLSADCADCDRLKENKENIVTLIQALYNLSPSDFSSALQNVILSHVAPTVQALIKTINFVKSFPPAMQIAARRGYVVQQLQLILRDAKIENSTFLNEFTSRMKPKPLTPRELYWKGVAGDFKKDLEVSYKRGGPVGKVLEKSQGFLEQTIRKNMIHSSDSDDYSNDMQTMLNSISILTTEMH</sequence>
<evidence type="ECO:0000313" key="8">
    <source>
        <dbReference type="Proteomes" id="UP000019375"/>
    </source>
</evidence>
<evidence type="ECO:0000256" key="4">
    <source>
        <dbReference type="ARBA" id="ARBA00023136"/>
    </source>
</evidence>
<protein>
    <recommendedName>
        <fullName evidence="2">Conserved oligomeric Golgi complex subunit 5</fullName>
    </recommendedName>
</protein>
<keyword evidence="4" id="KW-0472">Membrane</keyword>
<dbReference type="Pfam" id="PF10392">
    <property type="entry name" value="COG5_N"/>
    <property type="match status" value="1"/>
</dbReference>
<feature type="domain" description="Conserved oligomeric Golgi complex subunit 5 N-terminal" evidence="5">
    <location>
        <begin position="9"/>
        <end position="140"/>
    </location>
</feature>
<evidence type="ECO:0000256" key="3">
    <source>
        <dbReference type="ARBA" id="ARBA00023034"/>
    </source>
</evidence>
<organism evidence="7 8">
    <name type="scientific">Zygosaccharomyces bailii (strain CLIB 213 / ATCC 58445 / CBS 680 / BCRC 21525 / NBRC 1098 / NCYC 1416 / NRRL Y-2227)</name>
    <dbReference type="NCBI Taxonomy" id="1333698"/>
    <lineage>
        <taxon>Eukaryota</taxon>
        <taxon>Fungi</taxon>
        <taxon>Dikarya</taxon>
        <taxon>Ascomycota</taxon>
        <taxon>Saccharomycotina</taxon>
        <taxon>Saccharomycetes</taxon>
        <taxon>Saccharomycetales</taxon>
        <taxon>Saccharomycetaceae</taxon>
        <taxon>Zygosaccharomyces</taxon>
    </lineage>
</organism>
<keyword evidence="3" id="KW-0333">Golgi apparatus</keyword>
<evidence type="ECO:0000256" key="1">
    <source>
        <dbReference type="ARBA" id="ARBA00004395"/>
    </source>
</evidence>
<dbReference type="GO" id="GO:0000139">
    <property type="term" value="C:Golgi membrane"/>
    <property type="evidence" value="ECO:0007669"/>
    <property type="project" value="UniProtKB-SubCell"/>
</dbReference>
<dbReference type="InterPro" id="IPR048485">
    <property type="entry name" value="COG5_helical"/>
</dbReference>
<gene>
    <name evidence="7" type="ORF">BN860_01618g</name>
</gene>
<evidence type="ECO:0000313" key="7">
    <source>
        <dbReference type="EMBL" id="CDF91186.1"/>
    </source>
</evidence>
<dbReference type="PANTHER" id="PTHR13228:SF3">
    <property type="entry name" value="CONSERVED OLIGOMERIC GOLGI COMPLEX SUBUNIT 5"/>
    <property type="match status" value="1"/>
</dbReference>
<proteinExistence type="predicted"/>
<dbReference type="PANTHER" id="PTHR13228">
    <property type="entry name" value="CONSERVED OLIGOMERIC GOLGI COMPLEX COMPONENT 5"/>
    <property type="match status" value="1"/>
</dbReference>
<keyword evidence="8" id="KW-1185">Reference proteome</keyword>